<name>A0ABD0QAJ3_CIRMR</name>
<protein>
    <recommendedName>
        <fullName evidence="2">CHAT domain-containing protein</fullName>
    </recommendedName>
</protein>
<feature type="domain" description="CHAT" evidence="2">
    <location>
        <begin position="18"/>
        <end position="169"/>
    </location>
</feature>
<sequence length="170" mass="17531">VHPRRTGPVLCNGGSSMAAVVGNPRLPPSVMDRWLWGPMPSAEEEAHMVADLLGCQPLAGPAATKERVMSALTQAECAHFATHISWKLAALVLTPSQDSGSGPVAAAPSGGAGGGESGVKSNYTIPESLRVPDDASDAESICDSPPLQEFLLTAADILDLRLPTKLVVLG</sequence>
<comment type="caution">
    <text evidence="3">The sequence shown here is derived from an EMBL/GenBank/DDBJ whole genome shotgun (WGS) entry which is preliminary data.</text>
</comment>
<feature type="compositionally biased region" description="Low complexity" evidence="1">
    <location>
        <begin position="99"/>
        <end position="109"/>
    </location>
</feature>
<evidence type="ECO:0000313" key="3">
    <source>
        <dbReference type="EMBL" id="KAL0183194.1"/>
    </source>
</evidence>
<accession>A0ABD0QAJ3</accession>
<dbReference type="Pfam" id="PF12770">
    <property type="entry name" value="CHAT"/>
    <property type="match status" value="1"/>
</dbReference>
<dbReference type="Proteomes" id="UP001529510">
    <property type="component" value="Unassembled WGS sequence"/>
</dbReference>
<keyword evidence="4" id="KW-1185">Reference proteome</keyword>
<evidence type="ECO:0000313" key="4">
    <source>
        <dbReference type="Proteomes" id="UP001529510"/>
    </source>
</evidence>
<proteinExistence type="predicted"/>
<feature type="region of interest" description="Disordered" evidence="1">
    <location>
        <begin position="99"/>
        <end position="123"/>
    </location>
</feature>
<gene>
    <name evidence="3" type="ORF">M9458_022569</name>
</gene>
<feature type="non-terminal residue" evidence="3">
    <location>
        <position position="170"/>
    </location>
</feature>
<evidence type="ECO:0000259" key="2">
    <source>
        <dbReference type="Pfam" id="PF12770"/>
    </source>
</evidence>
<reference evidence="3 4" key="1">
    <citation type="submission" date="2024-05" db="EMBL/GenBank/DDBJ databases">
        <title>Genome sequencing and assembly of Indian major carp, Cirrhinus mrigala (Hamilton, 1822).</title>
        <authorList>
            <person name="Mohindra V."/>
            <person name="Chowdhury L.M."/>
            <person name="Lal K."/>
            <person name="Jena J.K."/>
        </authorList>
    </citation>
    <scope>NUCLEOTIDE SEQUENCE [LARGE SCALE GENOMIC DNA]</scope>
    <source>
        <strain evidence="3">CM1030</strain>
        <tissue evidence="3">Blood</tissue>
    </source>
</reference>
<feature type="non-terminal residue" evidence="3">
    <location>
        <position position="1"/>
    </location>
</feature>
<dbReference type="AlphaFoldDB" id="A0ABD0QAJ3"/>
<evidence type="ECO:0000256" key="1">
    <source>
        <dbReference type="SAM" id="MobiDB-lite"/>
    </source>
</evidence>
<dbReference type="EMBL" id="JAMKFB020000010">
    <property type="protein sequence ID" value="KAL0183194.1"/>
    <property type="molecule type" value="Genomic_DNA"/>
</dbReference>
<organism evidence="3 4">
    <name type="scientific">Cirrhinus mrigala</name>
    <name type="common">Mrigala</name>
    <dbReference type="NCBI Taxonomy" id="683832"/>
    <lineage>
        <taxon>Eukaryota</taxon>
        <taxon>Metazoa</taxon>
        <taxon>Chordata</taxon>
        <taxon>Craniata</taxon>
        <taxon>Vertebrata</taxon>
        <taxon>Euteleostomi</taxon>
        <taxon>Actinopterygii</taxon>
        <taxon>Neopterygii</taxon>
        <taxon>Teleostei</taxon>
        <taxon>Ostariophysi</taxon>
        <taxon>Cypriniformes</taxon>
        <taxon>Cyprinidae</taxon>
        <taxon>Labeoninae</taxon>
        <taxon>Labeonini</taxon>
        <taxon>Cirrhinus</taxon>
    </lineage>
</organism>
<dbReference type="InterPro" id="IPR024983">
    <property type="entry name" value="CHAT_dom"/>
</dbReference>